<keyword evidence="3" id="KW-1185">Reference proteome</keyword>
<evidence type="ECO:0000313" key="3">
    <source>
        <dbReference type="Proteomes" id="UP000799437"/>
    </source>
</evidence>
<organism evidence="2 3">
    <name type="scientific">Pseudovirgaria hyperparasitica</name>
    <dbReference type="NCBI Taxonomy" id="470096"/>
    <lineage>
        <taxon>Eukaryota</taxon>
        <taxon>Fungi</taxon>
        <taxon>Dikarya</taxon>
        <taxon>Ascomycota</taxon>
        <taxon>Pezizomycotina</taxon>
        <taxon>Dothideomycetes</taxon>
        <taxon>Dothideomycetes incertae sedis</taxon>
        <taxon>Acrospermales</taxon>
        <taxon>Acrospermaceae</taxon>
        <taxon>Pseudovirgaria</taxon>
    </lineage>
</organism>
<keyword evidence="1" id="KW-0732">Signal</keyword>
<accession>A0A6A6WLW6</accession>
<feature type="signal peptide" evidence="1">
    <location>
        <begin position="1"/>
        <end position="19"/>
    </location>
</feature>
<reference evidence="2" key="1">
    <citation type="journal article" date="2020" name="Stud. Mycol.">
        <title>101 Dothideomycetes genomes: a test case for predicting lifestyles and emergence of pathogens.</title>
        <authorList>
            <person name="Haridas S."/>
            <person name="Albert R."/>
            <person name="Binder M."/>
            <person name="Bloem J."/>
            <person name="Labutti K."/>
            <person name="Salamov A."/>
            <person name="Andreopoulos B."/>
            <person name="Baker S."/>
            <person name="Barry K."/>
            <person name="Bills G."/>
            <person name="Bluhm B."/>
            <person name="Cannon C."/>
            <person name="Castanera R."/>
            <person name="Culley D."/>
            <person name="Daum C."/>
            <person name="Ezra D."/>
            <person name="Gonzalez J."/>
            <person name="Henrissat B."/>
            <person name="Kuo A."/>
            <person name="Liang C."/>
            <person name="Lipzen A."/>
            <person name="Lutzoni F."/>
            <person name="Magnuson J."/>
            <person name="Mondo S."/>
            <person name="Nolan M."/>
            <person name="Ohm R."/>
            <person name="Pangilinan J."/>
            <person name="Park H.-J."/>
            <person name="Ramirez L."/>
            <person name="Alfaro M."/>
            <person name="Sun H."/>
            <person name="Tritt A."/>
            <person name="Yoshinaga Y."/>
            <person name="Zwiers L.-H."/>
            <person name="Turgeon B."/>
            <person name="Goodwin S."/>
            <person name="Spatafora J."/>
            <person name="Crous P."/>
            <person name="Grigoriev I."/>
        </authorList>
    </citation>
    <scope>NUCLEOTIDE SEQUENCE</scope>
    <source>
        <strain evidence="2">CBS 121739</strain>
    </source>
</reference>
<gene>
    <name evidence="2" type="ORF">EJ05DRAFT_516625</name>
</gene>
<dbReference type="Proteomes" id="UP000799437">
    <property type="component" value="Unassembled WGS sequence"/>
</dbReference>
<protein>
    <submittedName>
        <fullName evidence="2">Uncharacterized protein</fullName>
    </submittedName>
</protein>
<dbReference type="OrthoDB" id="2748312at2759"/>
<dbReference type="AlphaFoldDB" id="A0A6A6WLW6"/>
<dbReference type="RefSeq" id="XP_033605648.1">
    <property type="nucleotide sequence ID" value="XM_033748658.1"/>
</dbReference>
<proteinExistence type="predicted"/>
<name>A0A6A6WLW6_9PEZI</name>
<evidence type="ECO:0000256" key="1">
    <source>
        <dbReference type="SAM" id="SignalP"/>
    </source>
</evidence>
<feature type="chain" id="PRO_5025415064" evidence="1">
    <location>
        <begin position="20"/>
        <end position="253"/>
    </location>
</feature>
<sequence>MQPTTITIILAYLGVLSTAAVIPVEVEKRTLGDRNDPFQVDVDCSGADAVCNLDCYGILCFLVPNPTQRQIGISATHRQDSGVDARPLYLTEQQRFDRGLNHTDTILNQIGRSPEEITMASSAQGGSGDILGPTQVNQNEEIGSRISGQLSHLGVGDRQWYFRRFTNYAHAPYCDALQASPPDHSVCPEDGKDDTDPARISFVRMDARGPNNRIQYHMMSFNAGDRWTGKNWARVSKREDEEVNEEDPYVIKQ</sequence>
<dbReference type="GeneID" id="54489712"/>
<dbReference type="EMBL" id="ML996565">
    <property type="protein sequence ID" value="KAF2763197.1"/>
    <property type="molecule type" value="Genomic_DNA"/>
</dbReference>
<evidence type="ECO:0000313" key="2">
    <source>
        <dbReference type="EMBL" id="KAF2763197.1"/>
    </source>
</evidence>